<organism evidence="1 2">
    <name type="scientific">Demequina litorisediminis</name>
    <dbReference type="NCBI Taxonomy" id="1849022"/>
    <lineage>
        <taxon>Bacteria</taxon>
        <taxon>Bacillati</taxon>
        <taxon>Actinomycetota</taxon>
        <taxon>Actinomycetes</taxon>
        <taxon>Micrococcales</taxon>
        <taxon>Demequinaceae</taxon>
        <taxon>Demequina</taxon>
    </lineage>
</organism>
<proteinExistence type="predicted"/>
<name>A0ABQ6I9C3_9MICO</name>
<accession>A0ABQ6I9C3</accession>
<evidence type="ECO:0000313" key="2">
    <source>
        <dbReference type="Proteomes" id="UP001157125"/>
    </source>
</evidence>
<reference evidence="2" key="1">
    <citation type="journal article" date="2019" name="Int. J. Syst. Evol. Microbiol.">
        <title>The Global Catalogue of Microorganisms (GCM) 10K type strain sequencing project: providing services to taxonomists for standard genome sequencing and annotation.</title>
        <authorList>
            <consortium name="The Broad Institute Genomics Platform"/>
            <consortium name="The Broad Institute Genome Sequencing Center for Infectious Disease"/>
            <person name="Wu L."/>
            <person name="Ma J."/>
        </authorList>
    </citation>
    <scope>NUCLEOTIDE SEQUENCE [LARGE SCALE GENOMIC DNA]</scope>
    <source>
        <strain evidence="2">NBRC 112299</strain>
    </source>
</reference>
<sequence length="199" mass="21338">MDWTITVDPDERPWNHDDPAQIQVNNGGQIQEPRTSPLVITGNSDGSGAFNEYSNNTPIVAGQVALVEVCGYNNEIPEPQPDNGEWYAWSLSPITLNDAGDAGCSTLTVQGLVDEAEDPFYYGWGIEIDVQPMIDAFQATGATFNYVSSDPSPSSGYEFTFTQLDPPDGTVFNVASGTAMALQGDDVQTLEVCVHGVAP</sequence>
<dbReference type="EMBL" id="BSUN01000001">
    <property type="protein sequence ID" value="GMA34390.1"/>
    <property type="molecule type" value="Genomic_DNA"/>
</dbReference>
<comment type="caution">
    <text evidence="1">The sequence shown here is derived from an EMBL/GenBank/DDBJ whole genome shotgun (WGS) entry which is preliminary data.</text>
</comment>
<protein>
    <submittedName>
        <fullName evidence="1">Uncharacterized protein</fullName>
    </submittedName>
</protein>
<gene>
    <name evidence="1" type="ORF">GCM10025876_05940</name>
</gene>
<keyword evidence="2" id="KW-1185">Reference proteome</keyword>
<dbReference type="Proteomes" id="UP001157125">
    <property type="component" value="Unassembled WGS sequence"/>
</dbReference>
<evidence type="ECO:0000313" key="1">
    <source>
        <dbReference type="EMBL" id="GMA34390.1"/>
    </source>
</evidence>
<dbReference type="RefSeq" id="WP_284327379.1">
    <property type="nucleotide sequence ID" value="NZ_BSUN01000001.1"/>
</dbReference>